<dbReference type="NCBIfam" id="TIGR03023">
    <property type="entry name" value="WcaJ_sugtrans"/>
    <property type="match status" value="1"/>
</dbReference>
<dbReference type="Proteomes" id="UP000002875">
    <property type="component" value="Chromosome"/>
</dbReference>
<feature type="domain" description="Bacterial sugar transferase" evidence="8">
    <location>
        <begin position="266"/>
        <end position="456"/>
    </location>
</feature>
<protein>
    <submittedName>
        <fullName evidence="9">Undecaprenyl-phosphate glucose phosphotransferase</fullName>
    </submittedName>
</protein>
<dbReference type="InterPro" id="IPR017475">
    <property type="entry name" value="EPS_sugar_tfrase"/>
</dbReference>
<evidence type="ECO:0000256" key="6">
    <source>
        <dbReference type="ARBA" id="ARBA00023136"/>
    </source>
</evidence>
<proteinExistence type="inferred from homology"/>
<dbReference type="Pfam" id="PF13727">
    <property type="entry name" value="CoA_binding_3"/>
    <property type="match status" value="1"/>
</dbReference>
<feature type="transmembrane region" description="Helical" evidence="7">
    <location>
        <begin position="75"/>
        <end position="93"/>
    </location>
</feature>
<evidence type="ECO:0000256" key="5">
    <source>
        <dbReference type="ARBA" id="ARBA00022989"/>
    </source>
</evidence>
<dbReference type="RefSeq" id="WP_015031096.1">
    <property type="nucleotide sequence ID" value="NC_018748.1"/>
</dbReference>
<organism evidence="9 10">
    <name type="scientific">Emticicia oligotrophica (strain DSM 17448 / CIP 109782 / MTCC 6937 / GPTSA100-15)</name>
    <dbReference type="NCBI Taxonomy" id="929562"/>
    <lineage>
        <taxon>Bacteria</taxon>
        <taxon>Pseudomonadati</taxon>
        <taxon>Bacteroidota</taxon>
        <taxon>Cytophagia</taxon>
        <taxon>Cytophagales</taxon>
        <taxon>Leadbetterellaceae</taxon>
        <taxon>Emticicia</taxon>
    </lineage>
</organism>
<comment type="similarity">
    <text evidence="2">Belongs to the bacterial sugar transferase family.</text>
</comment>
<feature type="transmembrane region" description="Helical" evidence="7">
    <location>
        <begin position="99"/>
        <end position="116"/>
    </location>
</feature>
<dbReference type="InterPro" id="IPR017473">
    <property type="entry name" value="Undecaprenyl-P_gluc_Ptfrase"/>
</dbReference>
<name>A0ABM5N7C7_EMTOG</name>
<gene>
    <name evidence="9" type="ordered locus">Emtol_4285</name>
</gene>
<dbReference type="InterPro" id="IPR003362">
    <property type="entry name" value="Bact_transf"/>
</dbReference>
<dbReference type="NCBIfam" id="TIGR03025">
    <property type="entry name" value="EPS_sugtrans"/>
    <property type="match status" value="1"/>
</dbReference>
<evidence type="ECO:0000259" key="8">
    <source>
        <dbReference type="Pfam" id="PF02397"/>
    </source>
</evidence>
<dbReference type="PANTHER" id="PTHR30576">
    <property type="entry name" value="COLANIC BIOSYNTHESIS UDP-GLUCOSE LIPID CARRIER TRANSFERASE"/>
    <property type="match status" value="1"/>
</dbReference>
<dbReference type="Gene3D" id="3.40.50.720">
    <property type="entry name" value="NAD(P)-binding Rossmann-like Domain"/>
    <property type="match status" value="1"/>
</dbReference>
<evidence type="ECO:0000256" key="1">
    <source>
        <dbReference type="ARBA" id="ARBA00004141"/>
    </source>
</evidence>
<keyword evidence="3" id="KW-0808">Transferase</keyword>
<reference evidence="9 10" key="1">
    <citation type="submission" date="2011-07" db="EMBL/GenBank/DDBJ databases">
        <title>The complete genome of chromosome of Emticicia oligotrophica DSM 17448.</title>
        <authorList>
            <consortium name="US DOE Joint Genome Institute (JGI-PGF)"/>
            <person name="Lucas S."/>
            <person name="Han J."/>
            <person name="Lapidus A."/>
            <person name="Bruce D."/>
            <person name="Goodwin L."/>
            <person name="Pitluck S."/>
            <person name="Peters L."/>
            <person name="Kyrpides N."/>
            <person name="Mavromatis K."/>
            <person name="Ivanova N."/>
            <person name="Ovchinnikova G."/>
            <person name="Teshima H."/>
            <person name="Detter J.C."/>
            <person name="Tapia R."/>
            <person name="Han C."/>
            <person name="Land M."/>
            <person name="Hauser L."/>
            <person name="Markowitz V."/>
            <person name="Cheng J.-F."/>
            <person name="Hugenholtz P."/>
            <person name="Woyke T."/>
            <person name="Wu D."/>
            <person name="Tindall B."/>
            <person name="Pomrenke H."/>
            <person name="Brambilla E."/>
            <person name="Klenk H.-P."/>
            <person name="Eisen J.A."/>
        </authorList>
    </citation>
    <scope>NUCLEOTIDE SEQUENCE [LARGE SCALE GENOMIC DNA]</scope>
    <source>
        <strain evidence="9 10">DSM 17448</strain>
    </source>
</reference>
<keyword evidence="6 7" id="KW-0472">Membrane</keyword>
<comment type="subcellular location">
    <subcellularLocation>
        <location evidence="1">Membrane</location>
        <topology evidence="1">Multi-pass membrane protein</topology>
    </subcellularLocation>
</comment>
<feature type="transmembrane region" description="Helical" evidence="7">
    <location>
        <begin position="12"/>
        <end position="30"/>
    </location>
</feature>
<evidence type="ECO:0000256" key="2">
    <source>
        <dbReference type="ARBA" id="ARBA00006464"/>
    </source>
</evidence>
<evidence type="ECO:0000256" key="3">
    <source>
        <dbReference type="ARBA" id="ARBA00022679"/>
    </source>
</evidence>
<keyword evidence="10" id="KW-1185">Reference proteome</keyword>
<evidence type="ECO:0000313" key="9">
    <source>
        <dbReference type="EMBL" id="AFK05408.1"/>
    </source>
</evidence>
<evidence type="ECO:0000256" key="7">
    <source>
        <dbReference type="SAM" id="Phobius"/>
    </source>
</evidence>
<dbReference type="PANTHER" id="PTHR30576:SF0">
    <property type="entry name" value="UNDECAPRENYL-PHOSPHATE N-ACETYLGALACTOSAMINYL 1-PHOSPHATE TRANSFERASE-RELATED"/>
    <property type="match status" value="1"/>
</dbReference>
<accession>A0ABM5N7C7</accession>
<evidence type="ECO:0000313" key="10">
    <source>
        <dbReference type="Proteomes" id="UP000002875"/>
    </source>
</evidence>
<dbReference type="Pfam" id="PF02397">
    <property type="entry name" value="Bac_transf"/>
    <property type="match status" value="1"/>
</dbReference>
<feature type="transmembrane region" description="Helical" evidence="7">
    <location>
        <begin position="271"/>
        <end position="293"/>
    </location>
</feature>
<keyword evidence="4 7" id="KW-0812">Transmembrane</keyword>
<evidence type="ECO:0000256" key="4">
    <source>
        <dbReference type="ARBA" id="ARBA00022692"/>
    </source>
</evidence>
<feature type="transmembrane region" description="Helical" evidence="7">
    <location>
        <begin position="36"/>
        <end position="54"/>
    </location>
</feature>
<dbReference type="EMBL" id="CP002961">
    <property type="protein sequence ID" value="AFK05408.1"/>
    <property type="molecule type" value="Genomic_DNA"/>
</dbReference>
<keyword evidence="5 7" id="KW-1133">Transmembrane helix</keyword>
<sequence>MRAVINKNRQKRLTVDIILLIASFYFAMLLVGKPLVGSQLLIPCILSFIWYFTSKYTNLYDDFRTTNFATEFVELLANISFQLVGIGFIYFTLNDNDHVRTITGLYIVFLTVLLGMKKYFIKQWKLYNWLTGHDIKNLLIVGSGEQGITFFETALKNKQFGYNPVGFVDDTFTKEKSDKYKGSLCELENVIEKHDIDELIVSLVEYNEEKIKSILRVADKFAVRVRILPEYLQLYSSKFRMDLFGNLPVITVREEPLEEFHWYALKTIFDVLVTSLIFIFVFSWLFPIIAIAIKLDSRGPVFFLQDRWGKDGKVFKCIKFRTMVHNASTKKNDGRFFQTVKNDKRITRVGAFLRKTNLDELPQFLNVFLGDMSVIGPRPHAVQHSIESKEQIENYLVRHLVKPGITGWAQVNGYRGETSNLFMMEKRVELDIWYIENWSFWLDVKVFIMTVYNMFKGDMMAY</sequence>